<dbReference type="Gene3D" id="3.40.50.300">
    <property type="entry name" value="P-loop containing nucleotide triphosphate hydrolases"/>
    <property type="match status" value="1"/>
</dbReference>
<protein>
    <submittedName>
        <fullName evidence="5">Nitrate ABC transporter ATP-binding protein</fullName>
    </submittedName>
</protein>
<evidence type="ECO:0000259" key="4">
    <source>
        <dbReference type="PROSITE" id="PS50893"/>
    </source>
</evidence>
<reference evidence="5 6" key="1">
    <citation type="submission" date="2016-01" db="EMBL/GenBank/DDBJ databases">
        <title>Mycobacterium immunogenum strain CD11_6 genome sequencing and assembly.</title>
        <authorList>
            <person name="Kaur G."/>
            <person name="Nair G.R."/>
            <person name="Mayilraj S."/>
        </authorList>
    </citation>
    <scope>NUCLEOTIDE SEQUENCE [LARGE SCALE GENOMIC DNA]</scope>
    <source>
        <strain evidence="5 6">CD11-6</strain>
    </source>
</reference>
<sequence length="242" mass="26209">MGTDAVRITHGTKRFGAATAFRDIDVRVASGEFLAILGPSGSGKSTLLRVLAGLDELDGGDIVWASYGGRPRTGVVFQDALLMPWLTVAQNIAFAGRFAAHRAAFDDAHVRDLVSHFGLQQLSGRYPDQLSGGQAQRVAILRAAATRPALLLLDEPFSALDPVTRADLQAWLAKLADELAVTVVLVTHDVDEALSLAHRVMLLGDDGTIRQEWVLTDDAPGDRPEIRRQILAQYQPIEVVLR</sequence>
<name>A0A179VA74_9MYCO</name>
<dbReference type="InterPro" id="IPR003439">
    <property type="entry name" value="ABC_transporter-like_ATP-bd"/>
</dbReference>
<dbReference type="AlphaFoldDB" id="A0A179VA74"/>
<dbReference type="GO" id="GO:0005524">
    <property type="term" value="F:ATP binding"/>
    <property type="evidence" value="ECO:0007669"/>
    <property type="project" value="UniProtKB-KW"/>
</dbReference>
<gene>
    <name evidence="5" type="ORF">AWB85_09260</name>
</gene>
<dbReference type="SUPFAM" id="SSF52540">
    <property type="entry name" value="P-loop containing nucleoside triphosphate hydrolases"/>
    <property type="match status" value="1"/>
</dbReference>
<dbReference type="InterPro" id="IPR017871">
    <property type="entry name" value="ABC_transporter-like_CS"/>
</dbReference>
<evidence type="ECO:0000313" key="6">
    <source>
        <dbReference type="Proteomes" id="UP000186919"/>
    </source>
</evidence>
<comment type="caution">
    <text evidence="5">The sequence shown here is derived from an EMBL/GenBank/DDBJ whole genome shotgun (WGS) entry which is preliminary data.</text>
</comment>
<dbReference type="Proteomes" id="UP000186919">
    <property type="component" value="Unassembled WGS sequence"/>
</dbReference>
<proteinExistence type="predicted"/>
<dbReference type="Pfam" id="PF00005">
    <property type="entry name" value="ABC_tran"/>
    <property type="match status" value="1"/>
</dbReference>
<organism evidence="5 6">
    <name type="scientific">Mycobacteroides immunogenum</name>
    <dbReference type="NCBI Taxonomy" id="83262"/>
    <lineage>
        <taxon>Bacteria</taxon>
        <taxon>Bacillati</taxon>
        <taxon>Actinomycetota</taxon>
        <taxon>Actinomycetes</taxon>
        <taxon>Mycobacteriales</taxon>
        <taxon>Mycobacteriaceae</taxon>
        <taxon>Mycobacteroides</taxon>
    </lineage>
</organism>
<evidence type="ECO:0000256" key="2">
    <source>
        <dbReference type="ARBA" id="ARBA00022741"/>
    </source>
</evidence>
<dbReference type="PANTHER" id="PTHR42781:SF4">
    <property type="entry name" value="SPERMIDINE_PUTRESCINE IMPORT ATP-BINDING PROTEIN POTA"/>
    <property type="match status" value="1"/>
</dbReference>
<keyword evidence="1" id="KW-0813">Transport</keyword>
<keyword evidence="2" id="KW-0547">Nucleotide-binding</keyword>
<feature type="domain" description="ABC transporter" evidence="4">
    <location>
        <begin position="6"/>
        <end position="230"/>
    </location>
</feature>
<keyword evidence="3 5" id="KW-0067">ATP-binding</keyword>
<dbReference type="InterPro" id="IPR003593">
    <property type="entry name" value="AAA+_ATPase"/>
</dbReference>
<dbReference type="GO" id="GO:0016887">
    <property type="term" value="F:ATP hydrolysis activity"/>
    <property type="evidence" value="ECO:0007669"/>
    <property type="project" value="InterPro"/>
</dbReference>
<dbReference type="PANTHER" id="PTHR42781">
    <property type="entry name" value="SPERMIDINE/PUTRESCINE IMPORT ATP-BINDING PROTEIN POTA"/>
    <property type="match status" value="1"/>
</dbReference>
<dbReference type="InterPro" id="IPR027417">
    <property type="entry name" value="P-loop_NTPase"/>
</dbReference>
<dbReference type="InterPro" id="IPR050093">
    <property type="entry name" value="ABC_SmlMolc_Importer"/>
</dbReference>
<accession>A0A179VA74</accession>
<evidence type="ECO:0000256" key="1">
    <source>
        <dbReference type="ARBA" id="ARBA00022448"/>
    </source>
</evidence>
<dbReference type="SMART" id="SM00382">
    <property type="entry name" value="AAA"/>
    <property type="match status" value="1"/>
</dbReference>
<dbReference type="RefSeq" id="WP_064630922.1">
    <property type="nucleotide sequence ID" value="NZ_LQYE01000027.1"/>
</dbReference>
<evidence type="ECO:0000313" key="5">
    <source>
        <dbReference type="EMBL" id="OAT68042.1"/>
    </source>
</evidence>
<evidence type="ECO:0000256" key="3">
    <source>
        <dbReference type="ARBA" id="ARBA00022840"/>
    </source>
</evidence>
<dbReference type="EMBL" id="LQYE01000027">
    <property type="protein sequence ID" value="OAT68042.1"/>
    <property type="molecule type" value="Genomic_DNA"/>
</dbReference>
<dbReference type="PROSITE" id="PS00211">
    <property type="entry name" value="ABC_TRANSPORTER_1"/>
    <property type="match status" value="1"/>
</dbReference>
<dbReference type="PROSITE" id="PS50893">
    <property type="entry name" value="ABC_TRANSPORTER_2"/>
    <property type="match status" value="1"/>
</dbReference>